<proteinExistence type="predicted"/>
<evidence type="ECO:0000313" key="2">
    <source>
        <dbReference type="Proteomes" id="UP000654993"/>
    </source>
</evidence>
<dbReference type="EMBL" id="BMAQ01000020">
    <property type="protein sequence ID" value="GFR38536.1"/>
    <property type="molecule type" value="Genomic_DNA"/>
</dbReference>
<reference evidence="1" key="2">
    <citation type="journal article" date="2021" name="Data Brief">
        <title>Draft genome sequence data of the facultative, thermophilic, xylanolytic bacterium Paenibacillus sp. strain DA-C8.</title>
        <authorList>
            <person name="Chhe C."/>
            <person name="Uke A."/>
            <person name="Baramee S."/>
            <person name="Ungkulpasvich U."/>
            <person name="Tachaapaikoon C."/>
            <person name="Pason P."/>
            <person name="Waeonukul R."/>
            <person name="Ratanakhanokchai K."/>
            <person name="Kosugi A."/>
        </authorList>
    </citation>
    <scope>NUCLEOTIDE SEQUENCE</scope>
    <source>
        <strain evidence="1">DA-C8</strain>
    </source>
</reference>
<comment type="caution">
    <text evidence="1">The sequence shown here is derived from an EMBL/GenBank/DDBJ whole genome shotgun (WGS) entry which is preliminary data.</text>
</comment>
<dbReference type="RefSeq" id="WP_200966782.1">
    <property type="nucleotide sequence ID" value="NZ_BMAQ01000020.1"/>
</dbReference>
<dbReference type="Proteomes" id="UP000654993">
    <property type="component" value="Unassembled WGS sequence"/>
</dbReference>
<name>A0A916QHF5_9BACL</name>
<keyword evidence="2" id="KW-1185">Reference proteome</keyword>
<reference evidence="1" key="1">
    <citation type="submission" date="2020-08" db="EMBL/GenBank/DDBJ databases">
        <authorList>
            <person name="Uke A."/>
            <person name="Chhe C."/>
            <person name="Baramee S."/>
            <person name="Kosugi A."/>
        </authorList>
    </citation>
    <scope>NUCLEOTIDE SEQUENCE</scope>
    <source>
        <strain evidence="1">DA-C8</strain>
    </source>
</reference>
<organism evidence="1 2">
    <name type="scientific">Insulibacter thermoxylanivorax</name>
    <dbReference type="NCBI Taxonomy" id="2749268"/>
    <lineage>
        <taxon>Bacteria</taxon>
        <taxon>Bacillati</taxon>
        <taxon>Bacillota</taxon>
        <taxon>Bacilli</taxon>
        <taxon>Bacillales</taxon>
        <taxon>Paenibacillaceae</taxon>
        <taxon>Insulibacter</taxon>
    </lineage>
</organism>
<dbReference type="AlphaFoldDB" id="A0A916QHF5"/>
<accession>A0A916QHF5</accession>
<protein>
    <submittedName>
        <fullName evidence="1">Uncharacterized protein</fullName>
    </submittedName>
</protein>
<evidence type="ECO:0000313" key="1">
    <source>
        <dbReference type="EMBL" id="GFR38536.1"/>
    </source>
</evidence>
<sequence length="155" mass="16510">MPVQFLDSRVSDFFTSDNEDLILPTDTPILLGDIGLQTAAALGTPNQSSIRVQLVGTIGVTIRSGNPRVIVYVQRGSTEVFGSGTIIYTLQGDLPAEAGNTRLLNFTAGDFPSALDAASGEIRYTMFAVAERSRKSRVRIRGPVNFMGTAAAGNE</sequence>
<gene>
    <name evidence="1" type="ORF">PRECH8_18320</name>
</gene>